<evidence type="ECO:0000313" key="1">
    <source>
        <dbReference type="EMBL" id="CAG5037741.1"/>
    </source>
</evidence>
<evidence type="ECO:0000313" key="2">
    <source>
        <dbReference type="Proteomes" id="UP000691718"/>
    </source>
</evidence>
<protein>
    <submittedName>
        <fullName evidence="1">(apollo) hypothetical protein</fullName>
    </submittedName>
</protein>
<dbReference type="EMBL" id="CAJQZP010001305">
    <property type="protein sequence ID" value="CAG5037741.1"/>
    <property type="molecule type" value="Genomic_DNA"/>
</dbReference>
<dbReference type="OrthoDB" id="9802488at2759"/>
<dbReference type="Proteomes" id="UP000691718">
    <property type="component" value="Unassembled WGS sequence"/>
</dbReference>
<sequence length="221" mass="25696">MMKQSRSIFKGRLKWCQKNESKILLERISNACIDKNFSKFWQHTSKLCKIRVGVPVCVDGVSDKKQIANNFKRNFLLNDGYSSGGPSAIDTFDMPVLSYTHIDESMVYNALKKMHLVEEDKIENENFKFEVNWSHETDTAEKQEHFEIDAFEDRHTALEDDLPLIAFGSKSKADDDDIEQPCIQTNNFSKPYIQKYTPEKNLFRVISVHLEVLERVICKHI</sequence>
<keyword evidence="2" id="KW-1185">Reference proteome</keyword>
<organism evidence="1 2">
    <name type="scientific">Parnassius apollo</name>
    <name type="common">Apollo butterfly</name>
    <name type="synonym">Papilio apollo</name>
    <dbReference type="NCBI Taxonomy" id="110799"/>
    <lineage>
        <taxon>Eukaryota</taxon>
        <taxon>Metazoa</taxon>
        <taxon>Ecdysozoa</taxon>
        <taxon>Arthropoda</taxon>
        <taxon>Hexapoda</taxon>
        <taxon>Insecta</taxon>
        <taxon>Pterygota</taxon>
        <taxon>Neoptera</taxon>
        <taxon>Endopterygota</taxon>
        <taxon>Lepidoptera</taxon>
        <taxon>Glossata</taxon>
        <taxon>Ditrysia</taxon>
        <taxon>Papilionoidea</taxon>
        <taxon>Papilionidae</taxon>
        <taxon>Parnassiinae</taxon>
        <taxon>Parnassini</taxon>
        <taxon>Parnassius</taxon>
        <taxon>Parnassius</taxon>
    </lineage>
</organism>
<proteinExistence type="predicted"/>
<reference evidence="1" key="1">
    <citation type="submission" date="2021-04" db="EMBL/GenBank/DDBJ databases">
        <authorList>
            <person name="Tunstrom K."/>
        </authorList>
    </citation>
    <scope>NUCLEOTIDE SEQUENCE</scope>
</reference>
<comment type="caution">
    <text evidence="1">The sequence shown here is derived from an EMBL/GenBank/DDBJ whole genome shotgun (WGS) entry which is preliminary data.</text>
</comment>
<accession>A0A8S3XRJ6</accession>
<gene>
    <name evidence="1" type="ORF">PAPOLLO_LOCUS21203</name>
</gene>
<name>A0A8S3XRJ6_PARAO</name>
<dbReference type="AlphaFoldDB" id="A0A8S3XRJ6"/>